<name>A0AAV4G9V2_9GAST</name>
<keyword evidence="3" id="KW-1185">Reference proteome</keyword>
<protein>
    <submittedName>
        <fullName evidence="2">Uncharacterized protein</fullName>
    </submittedName>
</protein>
<comment type="caution">
    <text evidence="2">The sequence shown here is derived from an EMBL/GenBank/DDBJ whole genome shotgun (WGS) entry which is preliminary data.</text>
</comment>
<dbReference type="EMBL" id="BMAT01001222">
    <property type="protein sequence ID" value="GFR81810.1"/>
    <property type="molecule type" value="Genomic_DNA"/>
</dbReference>
<dbReference type="Proteomes" id="UP000762676">
    <property type="component" value="Unassembled WGS sequence"/>
</dbReference>
<sequence>MMNDVRPAVLRLWRLLRQLENEEEEESDGRRKKKEDAEESRGFDIIKGKQSQALDSASSQAKDCLTRRVSLAGIPAPSLGRRF</sequence>
<evidence type="ECO:0000313" key="2">
    <source>
        <dbReference type="EMBL" id="GFR81810.1"/>
    </source>
</evidence>
<feature type="region of interest" description="Disordered" evidence="1">
    <location>
        <begin position="22"/>
        <end position="52"/>
    </location>
</feature>
<reference evidence="2 3" key="1">
    <citation type="journal article" date="2021" name="Elife">
        <title>Chloroplast acquisition without the gene transfer in kleptoplastic sea slugs, Plakobranchus ocellatus.</title>
        <authorList>
            <person name="Maeda T."/>
            <person name="Takahashi S."/>
            <person name="Yoshida T."/>
            <person name="Shimamura S."/>
            <person name="Takaki Y."/>
            <person name="Nagai Y."/>
            <person name="Toyoda A."/>
            <person name="Suzuki Y."/>
            <person name="Arimoto A."/>
            <person name="Ishii H."/>
            <person name="Satoh N."/>
            <person name="Nishiyama T."/>
            <person name="Hasebe M."/>
            <person name="Maruyama T."/>
            <person name="Minagawa J."/>
            <person name="Obokata J."/>
            <person name="Shigenobu S."/>
        </authorList>
    </citation>
    <scope>NUCLEOTIDE SEQUENCE [LARGE SCALE GENOMIC DNA]</scope>
</reference>
<proteinExistence type="predicted"/>
<organism evidence="2 3">
    <name type="scientific">Elysia marginata</name>
    <dbReference type="NCBI Taxonomy" id="1093978"/>
    <lineage>
        <taxon>Eukaryota</taxon>
        <taxon>Metazoa</taxon>
        <taxon>Spiralia</taxon>
        <taxon>Lophotrochozoa</taxon>
        <taxon>Mollusca</taxon>
        <taxon>Gastropoda</taxon>
        <taxon>Heterobranchia</taxon>
        <taxon>Euthyneura</taxon>
        <taxon>Panpulmonata</taxon>
        <taxon>Sacoglossa</taxon>
        <taxon>Placobranchoidea</taxon>
        <taxon>Plakobranchidae</taxon>
        <taxon>Elysia</taxon>
    </lineage>
</organism>
<gene>
    <name evidence="2" type="ORF">ElyMa_000612700</name>
</gene>
<evidence type="ECO:0000256" key="1">
    <source>
        <dbReference type="SAM" id="MobiDB-lite"/>
    </source>
</evidence>
<feature type="compositionally biased region" description="Basic and acidic residues" evidence="1">
    <location>
        <begin position="34"/>
        <end position="47"/>
    </location>
</feature>
<dbReference type="AlphaFoldDB" id="A0AAV4G9V2"/>
<evidence type="ECO:0000313" key="3">
    <source>
        <dbReference type="Proteomes" id="UP000762676"/>
    </source>
</evidence>
<accession>A0AAV4G9V2</accession>